<dbReference type="GO" id="GO:0018493">
    <property type="term" value="F:formylmethanofuran dehydrogenase activity"/>
    <property type="evidence" value="ECO:0007669"/>
    <property type="project" value="InterPro"/>
</dbReference>
<dbReference type="PANTHER" id="PTHR43105">
    <property type="entry name" value="RESPIRATORY NITRATE REDUCTASE"/>
    <property type="match status" value="1"/>
</dbReference>
<dbReference type="Gene3D" id="3.40.228.10">
    <property type="entry name" value="Dimethylsulfoxide Reductase, domain 2"/>
    <property type="match status" value="2"/>
</dbReference>
<sequence>MEIKNIPCPFCGSICDDIIVNVENNEIKSVKNGCGISITKFMKHHVNAVKSPMLKKEGNLVDVSIDEAIDKAAEILKNANYPLIFGLSTTECEAQSKALELAELIGATIDQLPSVCHGPSMMALQSVGQTTATLGEIKNRSDLVIFWGCNPIEAHPRHFNRYSGAAKGMWSDRSKRYIITIDVRETPTAKKSDKFIKISHGKDYELISIIRAAIKGRKIPDNVEEITGVKKEDLENLTNRMKNAKYGVVFYGMGMTQSFGKELNTDNAISLIKDLNEWTKFSIIPMLGHYNVSGAVHVWGWQSGYPFSINFALQYPRYNPGEFSATQMLARKECDAALIIATDPVAHLPNEAARHLTGIPVITIDPKFSLTALISDVVIPCATAGIETEGTAYRMDGIPLRLKKVMNSEFPPDREILERIIERLKEKMKE</sequence>
<name>A0A098E917_9ZZZZ</name>
<dbReference type="EC" id="1.2.99.5" evidence="3"/>
<dbReference type="CDD" id="cd02761">
    <property type="entry name" value="MopB_FmdB-FwdB"/>
    <property type="match status" value="1"/>
</dbReference>
<dbReference type="GO" id="GO:0022904">
    <property type="term" value="P:respiratory electron transport chain"/>
    <property type="evidence" value="ECO:0007669"/>
    <property type="project" value="TreeGrafter"/>
</dbReference>
<dbReference type="PIRSF" id="PIRSF005646">
    <property type="entry name" value="FwdB"/>
    <property type="match status" value="1"/>
</dbReference>
<evidence type="ECO:0000313" key="3">
    <source>
        <dbReference type="EMBL" id="CEG12006.1"/>
    </source>
</evidence>
<dbReference type="NCBIfam" id="TIGR03129">
    <property type="entry name" value="one_C_dehyd_B"/>
    <property type="match status" value="1"/>
</dbReference>
<proteinExistence type="predicted"/>
<organism evidence="3">
    <name type="scientific">groundwater metagenome</name>
    <dbReference type="NCBI Taxonomy" id="717931"/>
    <lineage>
        <taxon>unclassified sequences</taxon>
        <taxon>metagenomes</taxon>
        <taxon>ecological metagenomes</taxon>
    </lineage>
</organism>
<dbReference type="GO" id="GO:0015948">
    <property type="term" value="P:methanogenesis"/>
    <property type="evidence" value="ECO:0007669"/>
    <property type="project" value="InterPro"/>
</dbReference>
<protein>
    <submittedName>
        <fullName evidence="3">Tungsten-containing formylmethanofuran dehydrogenase 2 subunit B</fullName>
        <ecNumber evidence="3">1.2.99.5</ecNumber>
    </submittedName>
</protein>
<dbReference type="InterPro" id="IPR006656">
    <property type="entry name" value="Mopterin_OxRdtase"/>
</dbReference>
<dbReference type="GO" id="GO:0016020">
    <property type="term" value="C:membrane"/>
    <property type="evidence" value="ECO:0007669"/>
    <property type="project" value="TreeGrafter"/>
</dbReference>
<evidence type="ECO:0000259" key="2">
    <source>
        <dbReference type="Pfam" id="PF00384"/>
    </source>
</evidence>
<dbReference type="Gene3D" id="3.40.50.740">
    <property type="match status" value="2"/>
</dbReference>
<dbReference type="PANTHER" id="PTHR43105:SF14">
    <property type="entry name" value="FORMATE DEHYDROGENASE H"/>
    <property type="match status" value="1"/>
</dbReference>
<dbReference type="InterPro" id="IPR050123">
    <property type="entry name" value="Prok_molybdopt-oxidoreductase"/>
</dbReference>
<dbReference type="Pfam" id="PF00384">
    <property type="entry name" value="Molybdopterin"/>
    <property type="match status" value="1"/>
</dbReference>
<accession>A0A098E917</accession>
<feature type="domain" description="Molybdopterin oxidoreductase" evidence="2">
    <location>
        <begin position="50"/>
        <end position="410"/>
    </location>
</feature>
<evidence type="ECO:0000256" key="1">
    <source>
        <dbReference type="ARBA" id="ARBA00023002"/>
    </source>
</evidence>
<dbReference type="InterPro" id="IPR016457">
    <property type="entry name" value="Formylmethanofuran_DH_bsu"/>
</dbReference>
<dbReference type="AlphaFoldDB" id="A0A098E917"/>
<keyword evidence="1 3" id="KW-0560">Oxidoreductase</keyword>
<dbReference type="EMBL" id="CCXY01000096">
    <property type="protein sequence ID" value="CEG12006.1"/>
    <property type="molecule type" value="Genomic_DNA"/>
</dbReference>
<reference evidence="3" key="1">
    <citation type="submission" date="2014-09" db="EMBL/GenBank/DDBJ databases">
        <authorList>
            <person name="Probst J Alexander"/>
        </authorList>
    </citation>
    <scope>NUCLEOTIDE SEQUENCE</scope>
</reference>
<gene>
    <name evidence="3" type="primary">fwdB</name>
    <name evidence="3" type="ORF">MSIBF_A1850006</name>
</gene>
<dbReference type="SUPFAM" id="SSF53706">
    <property type="entry name" value="Formate dehydrogenase/DMSO reductase, domains 1-3"/>
    <property type="match status" value="1"/>
</dbReference>
<dbReference type="GO" id="GO:0003954">
    <property type="term" value="F:NADH dehydrogenase activity"/>
    <property type="evidence" value="ECO:0007669"/>
    <property type="project" value="TreeGrafter"/>
</dbReference>